<evidence type="ECO:0000313" key="10">
    <source>
        <dbReference type="EMBL" id="OCB86404.1"/>
    </source>
</evidence>
<dbReference type="GO" id="GO:0006406">
    <property type="term" value="P:mRNA export from nucleus"/>
    <property type="evidence" value="ECO:0007669"/>
    <property type="project" value="TreeGrafter"/>
</dbReference>
<name>A0A9Q5NAH0_SANBA</name>
<dbReference type="EMBL" id="LNZH02000202">
    <property type="protein sequence ID" value="OCB86404.1"/>
    <property type="molecule type" value="Genomic_DNA"/>
</dbReference>
<evidence type="ECO:0000256" key="5">
    <source>
        <dbReference type="ARBA" id="ARBA00022927"/>
    </source>
</evidence>
<dbReference type="AlphaFoldDB" id="A0A9Q5NAH0"/>
<keyword evidence="9" id="KW-0472">Membrane</keyword>
<sequence>MEQLLRQKNKYLIAALVTAQKPLNLSFVGVPSTPHLRDKEKVIMALVKRRRTQINEEEARPNYLDLVPALFVPGQLNEFVESGQTVQFTVSPRSNSLAVYVSPSGFRGGDTGDHLLESDIYIAALNYPPTGRRRVFVSDTFLVFRACYKYAKANSKAEANGVRTVKDVTVSRKIANDYILHVQDSWINAMKSSSSNDEPPRYTGDHYRCLYSTFSLFKVLYLPEDGVEDVPVGDELLEWLNTHSIEPSTEEGDRLSNLQRPWEDDFFWPYLLRATLRGLTRSSIFFLRHLAKHPSERVQLLSGKTMAILNKHPRQRNFVTEREFSTAFRRWREKVKALRIELDRVPENDRRDGFENWWENISDLLSILEGREDVLERLCTDFGGNWKEMICIYGIWVDVGLRRSELPDIIDSILLDMPADPTDKEDALHLELVKGRPAQALAIAHSMDPWLPAHLVDIMACIGLLGSDVDDETGMSIRDYYVLSYAEYLHSDPGLWRLTVDYLYTCSEIGMEMADEILMRVPLEFNDGQKLISDRHEDNYTALMEVEEDLRDQSSNLSAIIAARKLAKLKKYGLAVSFCRSAEDWTLLGHIIETVMEEYITQGPAHYVSLVADIAPSLPELRVEPGPQGIFVQRLKFAVRYAEFHQRKMDNDLENALLDLVSIFVEDLAPRAWWGVLLYDAIAFLEDEQELAISSSDACLLLRRLEEVVLRTSQGCGNDYLGILARVLKSDGTKEAFARLDDLRLALARYLARCNLPGPASADGPSTYENEVPA</sequence>
<accession>A0A9Q5NAH0</accession>
<gene>
    <name evidence="10" type="ORF">A7U60_g6522</name>
</gene>
<keyword evidence="8 9" id="KW-0539">Nucleus</keyword>
<dbReference type="GO" id="GO:0006606">
    <property type="term" value="P:protein import into nucleus"/>
    <property type="evidence" value="ECO:0007669"/>
    <property type="project" value="TreeGrafter"/>
</dbReference>
<keyword evidence="7 9" id="KW-0906">Nuclear pore complex</keyword>
<evidence type="ECO:0000256" key="8">
    <source>
        <dbReference type="ARBA" id="ARBA00023242"/>
    </source>
</evidence>
<reference evidence="10" key="1">
    <citation type="submission" date="2016-06" db="EMBL/GenBank/DDBJ databases">
        <title>Draft Genome sequence of the fungus Inonotus baumii.</title>
        <authorList>
            <person name="Zhu H."/>
            <person name="Lin W."/>
        </authorList>
    </citation>
    <scope>NUCLEOTIDE SEQUENCE</scope>
    <source>
        <strain evidence="10">821</strain>
    </source>
</reference>
<dbReference type="Proteomes" id="UP000757232">
    <property type="component" value="Unassembled WGS sequence"/>
</dbReference>
<evidence type="ECO:0000256" key="7">
    <source>
        <dbReference type="ARBA" id="ARBA00023132"/>
    </source>
</evidence>
<evidence type="ECO:0000313" key="11">
    <source>
        <dbReference type="Proteomes" id="UP000757232"/>
    </source>
</evidence>
<keyword evidence="6 9" id="KW-0811">Translocation</keyword>
<comment type="subcellular location">
    <subcellularLocation>
        <location evidence="1 9">Nucleus</location>
        <location evidence="1 9">Nuclear pore complex</location>
    </subcellularLocation>
</comment>
<dbReference type="OrthoDB" id="17644at2759"/>
<protein>
    <recommendedName>
        <fullName evidence="9">Nuclear pore complex protein Nup85</fullName>
    </recommendedName>
</protein>
<comment type="function">
    <text evidence="9">Functions as a component of the nuclear pore complex (NPC).</text>
</comment>
<dbReference type="GO" id="GO:0045893">
    <property type="term" value="P:positive regulation of DNA-templated transcription"/>
    <property type="evidence" value="ECO:0007669"/>
    <property type="project" value="TreeGrafter"/>
</dbReference>
<dbReference type="PANTHER" id="PTHR13373">
    <property type="entry name" value="FROUNT PROTEIN-RELATED"/>
    <property type="match status" value="1"/>
</dbReference>
<evidence type="ECO:0000256" key="4">
    <source>
        <dbReference type="ARBA" id="ARBA00022816"/>
    </source>
</evidence>
<dbReference type="InterPro" id="IPR011502">
    <property type="entry name" value="Nucleoporin_Nup85"/>
</dbReference>
<keyword evidence="3 9" id="KW-0813">Transport</keyword>
<keyword evidence="5 9" id="KW-0653">Protein transport</keyword>
<proteinExistence type="inferred from homology"/>
<comment type="caution">
    <text evidence="10">The sequence shown here is derived from an EMBL/GenBank/DDBJ whole genome shotgun (WGS) entry which is preliminary data.</text>
</comment>
<evidence type="ECO:0000256" key="3">
    <source>
        <dbReference type="ARBA" id="ARBA00022448"/>
    </source>
</evidence>
<evidence type="ECO:0000256" key="1">
    <source>
        <dbReference type="ARBA" id="ARBA00004567"/>
    </source>
</evidence>
<dbReference type="GO" id="GO:0031965">
    <property type="term" value="C:nuclear membrane"/>
    <property type="evidence" value="ECO:0007669"/>
    <property type="project" value="UniProtKB-UniRule"/>
</dbReference>
<evidence type="ECO:0000256" key="9">
    <source>
        <dbReference type="RuleBase" id="RU365073"/>
    </source>
</evidence>
<dbReference type="GO" id="GO:0031080">
    <property type="term" value="C:nuclear pore outer ring"/>
    <property type="evidence" value="ECO:0007669"/>
    <property type="project" value="TreeGrafter"/>
</dbReference>
<dbReference type="GO" id="GO:0017056">
    <property type="term" value="F:structural constituent of nuclear pore"/>
    <property type="evidence" value="ECO:0007669"/>
    <property type="project" value="TreeGrafter"/>
</dbReference>
<comment type="similarity">
    <text evidence="2 9">Belongs to the nucleoporin Nup85 family.</text>
</comment>
<dbReference type="Pfam" id="PF07575">
    <property type="entry name" value="Nucleopor_Nup85"/>
    <property type="match status" value="1"/>
</dbReference>
<keyword evidence="11" id="KW-1185">Reference proteome</keyword>
<keyword evidence="4 9" id="KW-0509">mRNA transport</keyword>
<comment type="subunit">
    <text evidence="9">Component of the nuclear pore complex (NPC).</text>
</comment>
<organism evidence="10 11">
    <name type="scientific">Sanghuangporus baumii</name>
    <name type="common">Phellinus baumii</name>
    <dbReference type="NCBI Taxonomy" id="108892"/>
    <lineage>
        <taxon>Eukaryota</taxon>
        <taxon>Fungi</taxon>
        <taxon>Dikarya</taxon>
        <taxon>Basidiomycota</taxon>
        <taxon>Agaricomycotina</taxon>
        <taxon>Agaricomycetes</taxon>
        <taxon>Hymenochaetales</taxon>
        <taxon>Hymenochaetaceae</taxon>
        <taxon>Sanghuangporus</taxon>
    </lineage>
</organism>
<dbReference type="PANTHER" id="PTHR13373:SF21">
    <property type="entry name" value="NUCLEAR PORE COMPLEX PROTEIN NUP85"/>
    <property type="match status" value="1"/>
</dbReference>
<evidence type="ECO:0000256" key="2">
    <source>
        <dbReference type="ARBA" id="ARBA00005573"/>
    </source>
</evidence>
<evidence type="ECO:0000256" key="6">
    <source>
        <dbReference type="ARBA" id="ARBA00023010"/>
    </source>
</evidence>